<feature type="active site" description="Charge relay system" evidence="7 8">
    <location>
        <position position="397"/>
    </location>
</feature>
<accession>A0AAV1T6S0</accession>
<evidence type="ECO:0000256" key="1">
    <source>
        <dbReference type="ARBA" id="ARBA00011073"/>
    </source>
</evidence>
<dbReference type="InterPro" id="IPR036852">
    <property type="entry name" value="Peptidase_S8/S53_dom_sf"/>
</dbReference>
<keyword evidence="2 8" id="KW-0645">Protease</keyword>
<dbReference type="Proteomes" id="UP001162060">
    <property type="component" value="Unassembled WGS sequence"/>
</dbReference>
<dbReference type="EC" id="3.4.21.62" evidence="6"/>
<dbReference type="SUPFAM" id="SSF52743">
    <property type="entry name" value="Subtilisin-like"/>
    <property type="match status" value="1"/>
</dbReference>
<dbReference type="InterPro" id="IPR000209">
    <property type="entry name" value="Peptidase_S8/S53_dom"/>
</dbReference>
<dbReference type="GO" id="GO:0006508">
    <property type="term" value="P:proteolysis"/>
    <property type="evidence" value="ECO:0007669"/>
    <property type="project" value="UniProtKB-KW"/>
</dbReference>
<feature type="domain" description="Peptidase S8/S53" evidence="9">
    <location>
        <begin position="181"/>
        <end position="457"/>
    </location>
</feature>
<evidence type="ECO:0000313" key="11">
    <source>
        <dbReference type="Proteomes" id="UP001162060"/>
    </source>
</evidence>
<evidence type="ECO:0000256" key="6">
    <source>
        <dbReference type="ARBA" id="ARBA00023619"/>
    </source>
</evidence>
<dbReference type="GO" id="GO:0004252">
    <property type="term" value="F:serine-type endopeptidase activity"/>
    <property type="evidence" value="ECO:0007669"/>
    <property type="project" value="UniProtKB-UniRule"/>
</dbReference>
<organism evidence="10 11">
    <name type="scientific">Peronospora matthiolae</name>
    <dbReference type="NCBI Taxonomy" id="2874970"/>
    <lineage>
        <taxon>Eukaryota</taxon>
        <taxon>Sar</taxon>
        <taxon>Stramenopiles</taxon>
        <taxon>Oomycota</taxon>
        <taxon>Peronosporomycetes</taxon>
        <taxon>Peronosporales</taxon>
        <taxon>Peronosporaceae</taxon>
        <taxon>Peronospora</taxon>
    </lineage>
</organism>
<dbReference type="PROSITE" id="PS51892">
    <property type="entry name" value="SUBTILASE"/>
    <property type="match status" value="1"/>
</dbReference>
<evidence type="ECO:0000256" key="8">
    <source>
        <dbReference type="PROSITE-ProRule" id="PRU01240"/>
    </source>
</evidence>
<reference evidence="10" key="1">
    <citation type="submission" date="2024-01" db="EMBL/GenBank/DDBJ databases">
        <authorList>
            <person name="Webb A."/>
        </authorList>
    </citation>
    <scope>NUCLEOTIDE SEQUENCE</scope>
    <source>
        <strain evidence="10">Pm1</strain>
    </source>
</reference>
<evidence type="ECO:0000256" key="4">
    <source>
        <dbReference type="ARBA" id="ARBA00022825"/>
    </source>
</evidence>
<gene>
    <name evidence="10" type="ORF">PM001_LOCUS3070</name>
</gene>
<comment type="similarity">
    <text evidence="1 8">Belongs to the peptidase S8 family.</text>
</comment>
<name>A0AAV1T6S0_9STRA</name>
<keyword evidence="4 8" id="KW-0720">Serine protease</keyword>
<comment type="caution">
    <text evidence="10">The sequence shown here is derived from an EMBL/GenBank/DDBJ whole genome shotgun (WGS) entry which is preliminary data.</text>
</comment>
<keyword evidence="3 8" id="KW-0378">Hydrolase</keyword>
<dbReference type="AlphaFoldDB" id="A0AAV1T6S0"/>
<feature type="active site" description="Charge relay system" evidence="7 8">
    <location>
        <position position="190"/>
    </location>
</feature>
<comment type="catalytic activity">
    <reaction evidence="5">
        <text>Hydrolysis of proteins with broad specificity for peptide bonds, and a preference for a large uncharged residue in P1. Hydrolyzes peptide amides.</text>
        <dbReference type="EC" id="3.4.21.62"/>
    </reaction>
</comment>
<dbReference type="Pfam" id="PF00082">
    <property type="entry name" value="Peptidase_S8"/>
    <property type="match status" value="1"/>
</dbReference>
<evidence type="ECO:0000259" key="9">
    <source>
        <dbReference type="Pfam" id="PF00082"/>
    </source>
</evidence>
<dbReference type="PANTHER" id="PTHR43399:SF4">
    <property type="entry name" value="CELL WALL-ASSOCIATED PROTEASE"/>
    <property type="match status" value="1"/>
</dbReference>
<dbReference type="InterPro" id="IPR015500">
    <property type="entry name" value="Peptidase_S8_subtilisin-rel"/>
</dbReference>
<evidence type="ECO:0000256" key="2">
    <source>
        <dbReference type="ARBA" id="ARBA00022670"/>
    </source>
</evidence>
<evidence type="ECO:0000313" key="10">
    <source>
        <dbReference type="EMBL" id="CAK7905253.1"/>
    </source>
</evidence>
<proteinExistence type="inferred from homology"/>
<dbReference type="Gene3D" id="3.40.50.200">
    <property type="entry name" value="Peptidase S8/S53 domain"/>
    <property type="match status" value="1"/>
</dbReference>
<sequence>MPVASGTQAGLLDDLLGVVTTTVSTTASSLVKVVGSLLYDPDRIVIVMEDDTKAVLQAAANSDTGVWTEEQRIQNVESIVNALQQHARRSQGPVIQLLSLLGVQFESHWISNTIEVSDAPFGLVESILALVGVKEIIYDVIIDLETAAPPPTANTLSNTDAATWGATKIEATSVWATNNTGQGIVVGTIDSGVRHTHETLQSNWVGAYGWYDPVEKTAIPFDPNGHGTHTVATIVGGKGVGVAPGAKWMTCKGCKAAACPLTILMACAQFMLCPTDTNGKNCDPTKAPHIVNNSWGVGQGLSYFQPSLDAWAAARILSVFAAGNTGAAGCRTVVSPGDMADTFSVGATDASDVIGTFSSLGPSLNGRIKPDFTAPGVRIRSAWNGSDSDYLLMSGSSMAAPHLSGTIALALSARPGLNFDSMRTILINSTERALPKANRICGGTADTTFPNNQYGYGRINAQKVVKAALAY</sequence>
<dbReference type="PRINTS" id="PR00723">
    <property type="entry name" value="SUBTILISIN"/>
</dbReference>
<feature type="active site" description="Charge relay system" evidence="7 8">
    <location>
        <position position="226"/>
    </location>
</feature>
<protein>
    <recommendedName>
        <fullName evidence="6">subtilisin</fullName>
        <ecNumber evidence="6">3.4.21.62</ecNumber>
    </recommendedName>
</protein>
<evidence type="ECO:0000256" key="3">
    <source>
        <dbReference type="ARBA" id="ARBA00022801"/>
    </source>
</evidence>
<dbReference type="EMBL" id="CAKLBY020000029">
    <property type="protein sequence ID" value="CAK7905253.1"/>
    <property type="molecule type" value="Genomic_DNA"/>
</dbReference>
<evidence type="ECO:0000256" key="7">
    <source>
        <dbReference type="PIRSR" id="PIRSR615500-1"/>
    </source>
</evidence>
<evidence type="ECO:0000256" key="5">
    <source>
        <dbReference type="ARBA" id="ARBA00023529"/>
    </source>
</evidence>
<dbReference type="PANTHER" id="PTHR43399">
    <property type="entry name" value="SUBTILISIN-RELATED"/>
    <property type="match status" value="1"/>
</dbReference>
<dbReference type="InterPro" id="IPR051048">
    <property type="entry name" value="Peptidase_S8/S53_subtilisin"/>
</dbReference>